<keyword evidence="4" id="KW-1185">Reference proteome</keyword>
<protein>
    <submittedName>
        <fullName evidence="3">Uncharacterized protein</fullName>
    </submittedName>
</protein>
<evidence type="ECO:0000256" key="1">
    <source>
        <dbReference type="SAM" id="MobiDB-lite"/>
    </source>
</evidence>
<comment type="caution">
    <text evidence="3">The sequence shown here is derived from an EMBL/GenBank/DDBJ whole genome shotgun (WGS) entry which is preliminary data.</text>
</comment>
<feature type="signal peptide" evidence="2">
    <location>
        <begin position="1"/>
        <end position="19"/>
    </location>
</feature>
<accession>A0A1V6QA77</accession>
<evidence type="ECO:0000256" key="2">
    <source>
        <dbReference type="SAM" id="SignalP"/>
    </source>
</evidence>
<gene>
    <name evidence="3" type="ORF">PENANT_c008G06262</name>
</gene>
<name>A0A1V6QA77_9EURO</name>
<dbReference type="Proteomes" id="UP000191672">
    <property type="component" value="Unassembled WGS sequence"/>
</dbReference>
<feature type="compositionally biased region" description="Low complexity" evidence="1">
    <location>
        <begin position="322"/>
        <end position="338"/>
    </location>
</feature>
<proteinExistence type="predicted"/>
<evidence type="ECO:0000313" key="4">
    <source>
        <dbReference type="Proteomes" id="UP000191672"/>
    </source>
</evidence>
<dbReference type="AlphaFoldDB" id="A0A1V6QA77"/>
<sequence>MSQSRLLFVLGALATFALSEEVGYFDTSMCTDSKGMTSCYKDADIEYTSCVNNNCVGGSQACHDSCGGSVTCMNKQCPSLGMDCINACECQRSAHQIDCASASCWNEVYSCEYQNTVGDFFALCTNPNYDTVPFWPAPDDAPDACSCNLGKIEKKEHLIALQMTECSNNMTNLNQITKTDAIADYGQACMCCGMSAIISAIYDTCPDTKPSLLGITEWNDAIFVPSDWAECGPYLEAYDCAGDLGYGRADAGAISNYYQPSSMPSNGTKTLFNKDGVVSTPVSGDIFTWQFGHSMNAVYHTVTVASAKADVTGKGKASGRDGSATTTATETGATAESTQPGAGVSLGVSFWTMVGTVGILAWLTF</sequence>
<feature type="chain" id="PRO_5012686605" evidence="2">
    <location>
        <begin position="20"/>
        <end position="365"/>
    </location>
</feature>
<feature type="region of interest" description="Disordered" evidence="1">
    <location>
        <begin position="312"/>
        <end position="339"/>
    </location>
</feature>
<dbReference type="EMBL" id="MDYN01000008">
    <property type="protein sequence ID" value="OQD86140.1"/>
    <property type="molecule type" value="Genomic_DNA"/>
</dbReference>
<evidence type="ECO:0000313" key="3">
    <source>
        <dbReference type="EMBL" id="OQD86140.1"/>
    </source>
</evidence>
<keyword evidence="2" id="KW-0732">Signal</keyword>
<organism evidence="3 4">
    <name type="scientific">Penicillium antarcticum</name>
    <dbReference type="NCBI Taxonomy" id="416450"/>
    <lineage>
        <taxon>Eukaryota</taxon>
        <taxon>Fungi</taxon>
        <taxon>Dikarya</taxon>
        <taxon>Ascomycota</taxon>
        <taxon>Pezizomycotina</taxon>
        <taxon>Eurotiomycetes</taxon>
        <taxon>Eurotiomycetidae</taxon>
        <taxon>Eurotiales</taxon>
        <taxon>Aspergillaceae</taxon>
        <taxon>Penicillium</taxon>
    </lineage>
</organism>
<reference evidence="4" key="1">
    <citation type="journal article" date="2017" name="Nat. Microbiol.">
        <title>Global analysis of biosynthetic gene clusters reveals vast potential of secondary metabolite production in Penicillium species.</title>
        <authorList>
            <person name="Nielsen J.C."/>
            <person name="Grijseels S."/>
            <person name="Prigent S."/>
            <person name="Ji B."/>
            <person name="Dainat J."/>
            <person name="Nielsen K.F."/>
            <person name="Frisvad J.C."/>
            <person name="Workman M."/>
            <person name="Nielsen J."/>
        </authorList>
    </citation>
    <scope>NUCLEOTIDE SEQUENCE [LARGE SCALE GENOMIC DNA]</scope>
    <source>
        <strain evidence="4">IBT 31811</strain>
    </source>
</reference>